<keyword evidence="9 12" id="KW-1133">Transmembrane helix</keyword>
<feature type="binding site" evidence="12">
    <location>
        <position position="204"/>
    </location>
    <ligand>
        <name>Zn(2+)</name>
        <dbReference type="ChEBI" id="CHEBI:29105"/>
        <note>catalytic</note>
    </ligand>
</feature>
<dbReference type="HAMAP" id="MF_00188">
    <property type="entry name" value="Pept_M48_protease_HtpX"/>
    <property type="match status" value="1"/>
</dbReference>
<evidence type="ECO:0000313" key="14">
    <source>
        <dbReference type="EMBL" id="PWR20344.1"/>
    </source>
</evidence>
<evidence type="ECO:0000256" key="11">
    <source>
        <dbReference type="ARBA" id="ARBA00023136"/>
    </source>
</evidence>
<feature type="transmembrane region" description="Helical" evidence="12">
    <location>
        <begin position="30"/>
        <end position="46"/>
    </location>
</feature>
<evidence type="ECO:0000259" key="13">
    <source>
        <dbReference type="Pfam" id="PF01435"/>
    </source>
</evidence>
<accession>A0A317E1Q2</accession>
<evidence type="ECO:0000256" key="8">
    <source>
        <dbReference type="ARBA" id="ARBA00022833"/>
    </source>
</evidence>
<dbReference type="GO" id="GO:0006508">
    <property type="term" value="P:proteolysis"/>
    <property type="evidence" value="ECO:0007669"/>
    <property type="project" value="UniProtKB-KW"/>
</dbReference>
<feature type="active site" evidence="12">
    <location>
        <position position="131"/>
    </location>
</feature>
<evidence type="ECO:0000256" key="7">
    <source>
        <dbReference type="ARBA" id="ARBA00022801"/>
    </source>
</evidence>
<feature type="binding site" evidence="12">
    <location>
        <position position="130"/>
    </location>
    <ligand>
        <name>Zn(2+)</name>
        <dbReference type="ChEBI" id="CHEBI:29105"/>
        <note>catalytic</note>
    </ligand>
</feature>
<dbReference type="GO" id="GO:0008270">
    <property type="term" value="F:zinc ion binding"/>
    <property type="evidence" value="ECO:0007669"/>
    <property type="project" value="UniProtKB-UniRule"/>
</dbReference>
<dbReference type="AlphaFoldDB" id="A0A317E1Q2"/>
<keyword evidence="5 12" id="KW-0812">Transmembrane</keyword>
<keyword evidence="7 12" id="KW-0378">Hydrolase</keyword>
<evidence type="ECO:0000256" key="4">
    <source>
        <dbReference type="ARBA" id="ARBA00022670"/>
    </source>
</evidence>
<dbReference type="NCBIfam" id="NF002363">
    <property type="entry name" value="PRK01345.1"/>
    <property type="match status" value="1"/>
</dbReference>
<dbReference type="PANTHER" id="PTHR43221">
    <property type="entry name" value="PROTEASE HTPX"/>
    <property type="match status" value="1"/>
</dbReference>
<feature type="binding site" evidence="12">
    <location>
        <position position="134"/>
    </location>
    <ligand>
        <name>Zn(2+)</name>
        <dbReference type="ChEBI" id="CHEBI:29105"/>
        <note>catalytic</note>
    </ligand>
</feature>
<dbReference type="RefSeq" id="WP_109907018.1">
    <property type="nucleotide sequence ID" value="NZ_QGLE01000009.1"/>
</dbReference>
<evidence type="ECO:0000256" key="2">
    <source>
        <dbReference type="ARBA" id="ARBA00009779"/>
    </source>
</evidence>
<evidence type="ECO:0000256" key="1">
    <source>
        <dbReference type="ARBA" id="ARBA00004651"/>
    </source>
</evidence>
<keyword evidence="15" id="KW-1185">Reference proteome</keyword>
<proteinExistence type="inferred from homology"/>
<keyword evidence="3 12" id="KW-1003">Cell membrane</keyword>
<feature type="domain" description="Peptidase M48" evidence="13">
    <location>
        <begin position="65"/>
        <end position="280"/>
    </location>
</feature>
<dbReference type="NCBIfam" id="NF002826">
    <property type="entry name" value="PRK03001.1"/>
    <property type="match status" value="1"/>
</dbReference>
<comment type="similarity">
    <text evidence="2 12">Belongs to the peptidase M48B family.</text>
</comment>
<keyword evidence="6 12" id="KW-0479">Metal-binding</keyword>
<comment type="cofactor">
    <cofactor evidence="12">
        <name>Zn(2+)</name>
        <dbReference type="ChEBI" id="CHEBI:29105"/>
    </cofactor>
    <text evidence="12">Binds 1 zinc ion per subunit.</text>
</comment>
<feature type="transmembrane region" description="Helical" evidence="12">
    <location>
        <begin position="7"/>
        <end position="24"/>
    </location>
</feature>
<dbReference type="Pfam" id="PF01435">
    <property type="entry name" value="Peptidase_M48"/>
    <property type="match status" value="1"/>
</dbReference>
<sequence length="291" mass="31054">MGYARTALLLAAMTGLFLAVGWLVGGQSGLVIAFLLALGMNAFAYWNSDKMVLSMYGAREVGAGEAARLHAIVGRLADNAGLPMPRVYVIDNPQPNAFATGRDPQHAAVAATTGLLELLSEEEVAGVMAHELAHVKNRDTLTMTITATIAGAIGMLANFAMFFGMSRSDDERDNGMGAIGGLLVALFAPLAAALVQFAISRSREYEADRIGAEICGRPLWLASALARLSAGAERVENRAAEAHPATAHLFIVNPLHGRAMDGLFTTHPRMENRIERLRRMAIEKGQTGPWS</sequence>
<evidence type="ECO:0000313" key="15">
    <source>
        <dbReference type="Proteomes" id="UP000245461"/>
    </source>
</evidence>
<name>A0A317E1Q2_9PROT</name>
<protein>
    <recommendedName>
        <fullName evidence="12">Protease HtpX homolog</fullName>
        <ecNumber evidence="12">3.4.24.-</ecNumber>
    </recommendedName>
</protein>
<reference evidence="14 15" key="1">
    <citation type="submission" date="2018-05" db="EMBL/GenBank/DDBJ databases">
        <title>Zavarzinia sp. HR-AS.</title>
        <authorList>
            <person name="Lee Y."/>
            <person name="Jeon C.O."/>
        </authorList>
    </citation>
    <scope>NUCLEOTIDE SEQUENCE [LARGE SCALE GENOMIC DNA]</scope>
    <source>
        <strain evidence="14 15">HR-AS</strain>
    </source>
</reference>
<feature type="transmembrane region" description="Helical" evidence="12">
    <location>
        <begin position="175"/>
        <end position="199"/>
    </location>
</feature>
<dbReference type="InterPro" id="IPR001915">
    <property type="entry name" value="Peptidase_M48"/>
</dbReference>
<dbReference type="Gene3D" id="3.30.2010.10">
    <property type="entry name" value="Metalloproteases ('zincins'), catalytic domain"/>
    <property type="match status" value="1"/>
</dbReference>
<comment type="subcellular location">
    <subcellularLocation>
        <location evidence="1 12">Cell membrane</location>
        <topology evidence="1 12">Multi-pass membrane protein</topology>
    </subcellularLocation>
</comment>
<keyword evidence="10 12" id="KW-0482">Metalloprotease</keyword>
<evidence type="ECO:0000256" key="9">
    <source>
        <dbReference type="ARBA" id="ARBA00022989"/>
    </source>
</evidence>
<dbReference type="PANTHER" id="PTHR43221:SF1">
    <property type="entry name" value="PROTEASE HTPX"/>
    <property type="match status" value="1"/>
</dbReference>
<keyword evidence="8 12" id="KW-0862">Zinc</keyword>
<comment type="caution">
    <text evidence="14">The sequence shown here is derived from an EMBL/GenBank/DDBJ whole genome shotgun (WGS) entry which is preliminary data.</text>
</comment>
<evidence type="ECO:0000256" key="10">
    <source>
        <dbReference type="ARBA" id="ARBA00023049"/>
    </source>
</evidence>
<dbReference type="InterPro" id="IPR022919">
    <property type="entry name" value="Pept_M48_protease_HtpX"/>
</dbReference>
<dbReference type="GO" id="GO:0005886">
    <property type="term" value="C:plasma membrane"/>
    <property type="evidence" value="ECO:0007669"/>
    <property type="project" value="UniProtKB-SubCell"/>
</dbReference>
<evidence type="ECO:0000256" key="12">
    <source>
        <dbReference type="HAMAP-Rule" id="MF_00188"/>
    </source>
</evidence>
<dbReference type="EMBL" id="QGLE01000009">
    <property type="protein sequence ID" value="PWR20344.1"/>
    <property type="molecule type" value="Genomic_DNA"/>
</dbReference>
<evidence type="ECO:0000256" key="3">
    <source>
        <dbReference type="ARBA" id="ARBA00022475"/>
    </source>
</evidence>
<keyword evidence="11 12" id="KW-0472">Membrane</keyword>
<dbReference type="GO" id="GO:0004222">
    <property type="term" value="F:metalloendopeptidase activity"/>
    <property type="evidence" value="ECO:0007669"/>
    <property type="project" value="UniProtKB-UniRule"/>
</dbReference>
<gene>
    <name evidence="12" type="primary">htpX</name>
    <name evidence="14" type="ORF">DKG74_15160</name>
</gene>
<dbReference type="EC" id="3.4.24.-" evidence="12"/>
<dbReference type="OrthoDB" id="15218at2"/>
<keyword evidence="4 12" id="KW-0645">Protease</keyword>
<feature type="transmembrane region" description="Helical" evidence="12">
    <location>
        <begin position="141"/>
        <end position="163"/>
    </location>
</feature>
<dbReference type="CDD" id="cd07336">
    <property type="entry name" value="M48B_HtpX_like"/>
    <property type="match status" value="1"/>
</dbReference>
<dbReference type="Proteomes" id="UP000245461">
    <property type="component" value="Unassembled WGS sequence"/>
</dbReference>
<organism evidence="14 15">
    <name type="scientific">Zavarzinia aquatilis</name>
    <dbReference type="NCBI Taxonomy" id="2211142"/>
    <lineage>
        <taxon>Bacteria</taxon>
        <taxon>Pseudomonadati</taxon>
        <taxon>Pseudomonadota</taxon>
        <taxon>Alphaproteobacteria</taxon>
        <taxon>Rhodospirillales</taxon>
        <taxon>Zavarziniaceae</taxon>
        <taxon>Zavarzinia</taxon>
    </lineage>
</organism>
<evidence type="ECO:0000256" key="6">
    <source>
        <dbReference type="ARBA" id="ARBA00022723"/>
    </source>
</evidence>
<evidence type="ECO:0000256" key="5">
    <source>
        <dbReference type="ARBA" id="ARBA00022692"/>
    </source>
</evidence>
<dbReference type="InterPro" id="IPR050083">
    <property type="entry name" value="HtpX_protease"/>
</dbReference>